<evidence type="ECO:0000256" key="5">
    <source>
        <dbReference type="SAM" id="MobiDB-lite"/>
    </source>
</evidence>
<dbReference type="PRINTS" id="PR00447">
    <property type="entry name" value="NATRESASSCMP"/>
</dbReference>
<feature type="transmembrane region" description="Helical" evidence="6">
    <location>
        <begin position="230"/>
        <end position="253"/>
    </location>
</feature>
<feature type="transmembrane region" description="Helical" evidence="6">
    <location>
        <begin position="160"/>
        <end position="179"/>
    </location>
</feature>
<dbReference type="GO" id="GO:0015086">
    <property type="term" value="F:cadmium ion transmembrane transporter activity"/>
    <property type="evidence" value="ECO:0007669"/>
    <property type="project" value="TreeGrafter"/>
</dbReference>
<dbReference type="RefSeq" id="XP_007763745.1">
    <property type="nucleotide sequence ID" value="XM_007765555.1"/>
</dbReference>
<keyword evidence="2 6" id="KW-0812">Transmembrane</keyword>
<dbReference type="GeneID" id="19199227"/>
<feature type="region of interest" description="Disordered" evidence="5">
    <location>
        <begin position="503"/>
        <end position="530"/>
    </location>
</feature>
<feature type="transmembrane region" description="Helical" evidence="6">
    <location>
        <begin position="541"/>
        <end position="562"/>
    </location>
</feature>
<evidence type="ECO:0000256" key="3">
    <source>
        <dbReference type="ARBA" id="ARBA00022989"/>
    </source>
</evidence>
<dbReference type="Proteomes" id="UP000053558">
    <property type="component" value="Unassembled WGS sequence"/>
</dbReference>
<feature type="transmembrane region" description="Helical" evidence="6">
    <location>
        <begin position="121"/>
        <end position="140"/>
    </location>
</feature>
<feature type="transmembrane region" description="Helical" evidence="6">
    <location>
        <begin position="191"/>
        <end position="210"/>
    </location>
</feature>
<feature type="compositionally biased region" description="Polar residues" evidence="5">
    <location>
        <begin position="503"/>
        <end position="522"/>
    </location>
</feature>
<comment type="caution">
    <text evidence="7">The sequence shown here is derived from an EMBL/GenBank/DDBJ whole genome shotgun (WGS) entry which is preliminary data.</text>
</comment>
<dbReference type="NCBIfam" id="NF037982">
    <property type="entry name" value="Nramp_1"/>
    <property type="match status" value="1"/>
</dbReference>
<accession>A0A5M3N8J3</accession>
<comment type="subcellular location">
    <subcellularLocation>
        <location evidence="1">Membrane</location>
        <topology evidence="1">Multi-pass membrane protein</topology>
    </subcellularLocation>
</comment>
<sequence length="570" mass="61160">MSIPILPLVEEPRPQDSSSARKSPQWVSSLYDVGWTVLHHARKHTGAGIVCSVAYFDPGNWGVDLQAGSQYGYKLLFVVLLSGLFAAFLQVLATRLGVVTGLDLASHCRLLFYDRPRHGRIWRWAVLYPLYALSEVAIVSTDLAELLGSAIALNLLFPALPLWGGVLLTSADVLLILALGNPLNGKPVRMFELIIAALVFAVLVCMAIIIGKTTVQWGTAFDGFVPSKEIFADGALYTSVGILGATVMPHSLFLGSHLATQDRVAGAPLKTVSTTTSSAFSFSLRNETRLQQVVRRSLRSFGTYCASLFRAESSNAPALPASHAEKENNSYAFVAAHLYHAMVDIVVCLLGFAVIINSMILILASAVFFYQSGEYGNESPASLFDAHTLIQSTIGKGAALLFALALLAAGQSASIVATVAGQSVSEGFLRWKVSPVVRRLLTRLLGLIPSMVVAVAVGPSGINTLLVISQVVLSIVLPFITFPLVWLTSSSTVMRVRKTPLNTDSNSPALVSSHSGAPQRAPQTEKQEEQTDFVDYSNGKIVIFIGYLIWLVIVIANVYVIVTLGMGQGG</sequence>
<feature type="transmembrane region" description="Helical" evidence="6">
    <location>
        <begin position="345"/>
        <end position="370"/>
    </location>
</feature>
<evidence type="ECO:0000313" key="7">
    <source>
        <dbReference type="EMBL" id="EIW87165.1"/>
    </source>
</evidence>
<evidence type="ECO:0000256" key="2">
    <source>
        <dbReference type="ARBA" id="ARBA00022692"/>
    </source>
</evidence>
<evidence type="ECO:0000313" key="8">
    <source>
        <dbReference type="Proteomes" id="UP000053558"/>
    </source>
</evidence>
<protein>
    <submittedName>
        <fullName evidence="7">Smf Mn2+ and Fe2+ transporter</fullName>
    </submittedName>
</protein>
<dbReference type="GO" id="GO:0034755">
    <property type="term" value="P:iron ion transmembrane transport"/>
    <property type="evidence" value="ECO:0007669"/>
    <property type="project" value="TreeGrafter"/>
</dbReference>
<dbReference type="AlphaFoldDB" id="A0A5M3N8J3"/>
<evidence type="ECO:0000256" key="4">
    <source>
        <dbReference type="ARBA" id="ARBA00023136"/>
    </source>
</evidence>
<name>A0A5M3N8J3_CONPW</name>
<evidence type="ECO:0000256" key="6">
    <source>
        <dbReference type="SAM" id="Phobius"/>
    </source>
</evidence>
<dbReference type="KEGG" id="cput:CONPUDRAFT_116284"/>
<feature type="transmembrane region" description="Helical" evidence="6">
    <location>
        <begin position="465"/>
        <end position="488"/>
    </location>
</feature>
<dbReference type="OMA" id="AQNCKKH"/>
<dbReference type="InterPro" id="IPR001046">
    <property type="entry name" value="NRAMP_fam"/>
</dbReference>
<feature type="transmembrane region" description="Helical" evidence="6">
    <location>
        <begin position="440"/>
        <end position="459"/>
    </location>
</feature>
<evidence type="ECO:0000256" key="1">
    <source>
        <dbReference type="ARBA" id="ARBA00004141"/>
    </source>
</evidence>
<dbReference type="NCBIfam" id="TIGR01197">
    <property type="entry name" value="nramp"/>
    <property type="match status" value="1"/>
</dbReference>
<dbReference type="GO" id="GO:0030026">
    <property type="term" value="P:intracellular manganese ion homeostasis"/>
    <property type="evidence" value="ECO:0007669"/>
    <property type="project" value="TreeGrafter"/>
</dbReference>
<dbReference type="GO" id="GO:0005384">
    <property type="term" value="F:manganese ion transmembrane transporter activity"/>
    <property type="evidence" value="ECO:0007669"/>
    <property type="project" value="TreeGrafter"/>
</dbReference>
<dbReference type="OrthoDB" id="409173at2759"/>
<dbReference type="PANTHER" id="PTHR11706">
    <property type="entry name" value="SOLUTE CARRIER PROTEIN FAMILY 11 MEMBER"/>
    <property type="match status" value="1"/>
</dbReference>
<dbReference type="EMBL" id="JH711573">
    <property type="protein sequence ID" value="EIW87165.1"/>
    <property type="molecule type" value="Genomic_DNA"/>
</dbReference>
<dbReference type="PANTHER" id="PTHR11706:SF101">
    <property type="entry name" value="MANGANESE TRANSPORTER SMF1"/>
    <property type="match status" value="1"/>
</dbReference>
<keyword evidence="4 6" id="KW-0472">Membrane</keyword>
<dbReference type="Pfam" id="PF01566">
    <property type="entry name" value="Nramp"/>
    <property type="match status" value="2"/>
</dbReference>
<keyword evidence="8" id="KW-1185">Reference proteome</keyword>
<organism evidence="7 8">
    <name type="scientific">Coniophora puteana (strain RWD-64-598)</name>
    <name type="common">Brown rot fungus</name>
    <dbReference type="NCBI Taxonomy" id="741705"/>
    <lineage>
        <taxon>Eukaryota</taxon>
        <taxon>Fungi</taxon>
        <taxon>Dikarya</taxon>
        <taxon>Basidiomycota</taxon>
        <taxon>Agaricomycotina</taxon>
        <taxon>Agaricomycetes</taxon>
        <taxon>Agaricomycetidae</taxon>
        <taxon>Boletales</taxon>
        <taxon>Coniophorineae</taxon>
        <taxon>Coniophoraceae</taxon>
        <taxon>Coniophora</taxon>
    </lineage>
</organism>
<keyword evidence="3 6" id="KW-1133">Transmembrane helix</keyword>
<feature type="transmembrane region" description="Helical" evidence="6">
    <location>
        <begin position="398"/>
        <end position="420"/>
    </location>
</feature>
<reference evidence="8" key="1">
    <citation type="journal article" date="2012" name="Science">
        <title>The Paleozoic origin of enzymatic lignin decomposition reconstructed from 31 fungal genomes.</title>
        <authorList>
            <person name="Floudas D."/>
            <person name="Binder M."/>
            <person name="Riley R."/>
            <person name="Barry K."/>
            <person name="Blanchette R.A."/>
            <person name="Henrissat B."/>
            <person name="Martinez A.T."/>
            <person name="Otillar R."/>
            <person name="Spatafora J.W."/>
            <person name="Yadav J.S."/>
            <person name="Aerts A."/>
            <person name="Benoit I."/>
            <person name="Boyd A."/>
            <person name="Carlson A."/>
            <person name="Copeland A."/>
            <person name="Coutinho P.M."/>
            <person name="de Vries R.P."/>
            <person name="Ferreira P."/>
            <person name="Findley K."/>
            <person name="Foster B."/>
            <person name="Gaskell J."/>
            <person name="Glotzer D."/>
            <person name="Gorecki P."/>
            <person name="Heitman J."/>
            <person name="Hesse C."/>
            <person name="Hori C."/>
            <person name="Igarashi K."/>
            <person name="Jurgens J.A."/>
            <person name="Kallen N."/>
            <person name="Kersten P."/>
            <person name="Kohler A."/>
            <person name="Kuees U."/>
            <person name="Kumar T.K.A."/>
            <person name="Kuo A."/>
            <person name="LaButti K."/>
            <person name="Larrondo L.F."/>
            <person name="Lindquist E."/>
            <person name="Ling A."/>
            <person name="Lombard V."/>
            <person name="Lucas S."/>
            <person name="Lundell T."/>
            <person name="Martin R."/>
            <person name="McLaughlin D.J."/>
            <person name="Morgenstern I."/>
            <person name="Morin E."/>
            <person name="Murat C."/>
            <person name="Nagy L.G."/>
            <person name="Nolan M."/>
            <person name="Ohm R.A."/>
            <person name="Patyshakuliyeva A."/>
            <person name="Rokas A."/>
            <person name="Ruiz-Duenas F.J."/>
            <person name="Sabat G."/>
            <person name="Salamov A."/>
            <person name="Samejima M."/>
            <person name="Schmutz J."/>
            <person name="Slot J.C."/>
            <person name="St John F."/>
            <person name="Stenlid J."/>
            <person name="Sun H."/>
            <person name="Sun S."/>
            <person name="Syed K."/>
            <person name="Tsang A."/>
            <person name="Wiebenga A."/>
            <person name="Young D."/>
            <person name="Pisabarro A."/>
            <person name="Eastwood D.C."/>
            <person name="Martin F."/>
            <person name="Cullen D."/>
            <person name="Grigoriev I.V."/>
            <person name="Hibbett D.S."/>
        </authorList>
    </citation>
    <scope>NUCLEOTIDE SEQUENCE [LARGE SCALE GENOMIC DNA]</scope>
    <source>
        <strain evidence="8">RWD-64-598 SS2</strain>
    </source>
</reference>
<proteinExistence type="predicted"/>
<feature type="transmembrane region" description="Helical" evidence="6">
    <location>
        <begin position="75"/>
        <end position="100"/>
    </location>
</feature>
<gene>
    <name evidence="7" type="ORF">CONPUDRAFT_116284</name>
</gene>
<dbReference type="GO" id="GO:0005886">
    <property type="term" value="C:plasma membrane"/>
    <property type="evidence" value="ECO:0007669"/>
    <property type="project" value="TreeGrafter"/>
</dbReference>